<sequence length="705" mass="78404">MTHEFVPTLSRVPLFADFTDQELSEIAPYFKMVTIRRNKNVLSINEEGKFLYILKYGQVKIVVPNEKDGSEDILASLGPGNYFGEMSLLTGEPVSATVKTSLDSEFLILGKESFTTLLKQYSKLSFSISMILSKRLRERNVFQSFESLPETVSVFSQTGGSFSAKLSFLLGLFLHHEGLGRVLIIDAGGTDESFIHSLAFSEAKEKLDAFIDSHDIGESLRTVVGKLYQYSNESEISRHFGLTMKKTRKTRVKELHVNQHDSYSYDQGLYWLKVTEKDTHSLMLSEHVSPLLSLVAQIYDVILLDLGNMVSATTARALSQSDKNIVLAERNIQSLQIVSDKLKKLCRMEETKLCNTSFILFQPEKSAPDTNILPAIKKVFPETLVSLNTLPFTLDYCDTVTRNENMIFSRTPAGRCIGRLAREITGATVGVALGGGGARGYAHIGALKLLEEENVPVDVMAGSSMGSLVGAVYCMTGSAAETERILRTELAESGSIFDLTLPVTSFLRGKRIRAISEAIFKKMTFSDLIIPFYVVCVDLISGQEIVINEGSVSQAVQASSAIPGIFKPVRVKDKYLVDGSVINKVPANVLQRYNAHNVISVNVTPDRDSFMEARIAEPEGVGKLIRRIPFIKDMLDEPNILQIINRSLNITNTQMSRVGAQYTNYEIKPIIEHFDFLNFKMFDPVVEAGYVAARKSLEEIKKIIQ</sequence>
<evidence type="ECO:0000313" key="8">
    <source>
        <dbReference type="EMBL" id="RJP56706.1"/>
    </source>
</evidence>
<dbReference type="InterPro" id="IPR027417">
    <property type="entry name" value="P-loop_NTPase"/>
</dbReference>
<keyword evidence="4 5" id="KW-0443">Lipid metabolism</keyword>
<evidence type="ECO:0000256" key="1">
    <source>
        <dbReference type="ARBA" id="ARBA00006636"/>
    </source>
</evidence>
<dbReference type="InterPro" id="IPR014710">
    <property type="entry name" value="RmlC-like_jellyroll"/>
</dbReference>
<organism evidence="8 9">
    <name type="scientific">Candidatus Auribacter fodinae</name>
    <dbReference type="NCBI Taxonomy" id="2093366"/>
    <lineage>
        <taxon>Bacteria</taxon>
        <taxon>Pseudomonadati</taxon>
        <taxon>Candidatus Auribacterota</taxon>
        <taxon>Candidatus Auribacteria</taxon>
        <taxon>Candidatus Auribacterales</taxon>
        <taxon>Candidatus Auribacteraceae</taxon>
        <taxon>Candidatus Auribacter</taxon>
    </lineage>
</organism>
<dbReference type="PROSITE" id="PS51635">
    <property type="entry name" value="PNPLA"/>
    <property type="match status" value="1"/>
</dbReference>
<dbReference type="PROSITE" id="PS01237">
    <property type="entry name" value="UPF0028"/>
    <property type="match status" value="1"/>
</dbReference>
<dbReference type="InterPro" id="IPR016035">
    <property type="entry name" value="Acyl_Trfase/lysoPLipase"/>
</dbReference>
<dbReference type="PANTHER" id="PTHR14226:SF29">
    <property type="entry name" value="NEUROPATHY TARGET ESTERASE SWS"/>
    <property type="match status" value="1"/>
</dbReference>
<proteinExistence type="inferred from homology"/>
<reference evidence="8 9" key="1">
    <citation type="journal article" date="2017" name="ISME J.">
        <title>Energy and carbon metabolisms in a deep terrestrial subsurface fluid microbial community.</title>
        <authorList>
            <person name="Momper L."/>
            <person name="Jungbluth S.P."/>
            <person name="Lee M.D."/>
            <person name="Amend J.P."/>
        </authorList>
    </citation>
    <scope>NUCLEOTIDE SEQUENCE [LARGE SCALE GENOMIC DNA]</scope>
    <source>
        <strain evidence="8">SURF_26</strain>
    </source>
</reference>
<evidence type="ECO:0000256" key="5">
    <source>
        <dbReference type="PROSITE-ProRule" id="PRU01161"/>
    </source>
</evidence>
<dbReference type="PANTHER" id="PTHR14226">
    <property type="entry name" value="NEUROPATHY TARGET ESTERASE/SWISS CHEESE D.MELANOGASTER"/>
    <property type="match status" value="1"/>
</dbReference>
<evidence type="ECO:0000256" key="2">
    <source>
        <dbReference type="ARBA" id="ARBA00022801"/>
    </source>
</evidence>
<evidence type="ECO:0000259" key="7">
    <source>
        <dbReference type="PROSITE" id="PS51635"/>
    </source>
</evidence>
<feature type="short sequence motif" description="GXSXG" evidence="5">
    <location>
        <begin position="462"/>
        <end position="466"/>
    </location>
</feature>
<dbReference type="CDD" id="cd00038">
    <property type="entry name" value="CAP_ED"/>
    <property type="match status" value="1"/>
</dbReference>
<dbReference type="CDD" id="cd07205">
    <property type="entry name" value="Pat_PNPLA6_PNPLA7_NTE1_like"/>
    <property type="match status" value="1"/>
</dbReference>
<dbReference type="InterPro" id="IPR002641">
    <property type="entry name" value="PNPLA_dom"/>
</dbReference>
<accession>A0A3A4QX59</accession>
<feature type="short sequence motif" description="GXGXXG" evidence="5">
    <location>
        <begin position="435"/>
        <end position="440"/>
    </location>
</feature>
<dbReference type="EMBL" id="QZJZ01000092">
    <property type="protein sequence ID" value="RJP56706.1"/>
    <property type="molecule type" value="Genomic_DNA"/>
</dbReference>
<dbReference type="GO" id="GO:0016042">
    <property type="term" value="P:lipid catabolic process"/>
    <property type="evidence" value="ECO:0007669"/>
    <property type="project" value="UniProtKB-UniRule"/>
</dbReference>
<dbReference type="InterPro" id="IPR000595">
    <property type="entry name" value="cNMP-bd_dom"/>
</dbReference>
<dbReference type="InterPro" id="IPR018490">
    <property type="entry name" value="cNMP-bd_dom_sf"/>
</dbReference>
<dbReference type="GO" id="GO:0004622">
    <property type="term" value="F:phosphatidylcholine lysophospholipase activity"/>
    <property type="evidence" value="ECO:0007669"/>
    <property type="project" value="InterPro"/>
</dbReference>
<dbReference type="PROSITE" id="PS50042">
    <property type="entry name" value="CNMP_BINDING_3"/>
    <property type="match status" value="1"/>
</dbReference>
<dbReference type="InterPro" id="IPR050301">
    <property type="entry name" value="NTE"/>
</dbReference>
<dbReference type="GO" id="GO:0046470">
    <property type="term" value="P:phosphatidylcholine metabolic process"/>
    <property type="evidence" value="ECO:0007669"/>
    <property type="project" value="InterPro"/>
</dbReference>
<evidence type="ECO:0008006" key="10">
    <source>
        <dbReference type="Google" id="ProtNLM"/>
    </source>
</evidence>
<dbReference type="Gene3D" id="3.40.50.300">
    <property type="entry name" value="P-loop containing nucleotide triphosphate hydrolases"/>
    <property type="match status" value="1"/>
</dbReference>
<comment type="similarity">
    <text evidence="1">Belongs to the NTE family.</text>
</comment>
<keyword evidence="3 5" id="KW-0442">Lipid degradation</keyword>
<comment type="caution">
    <text evidence="8">The sequence shown here is derived from an EMBL/GenBank/DDBJ whole genome shotgun (WGS) entry which is preliminary data.</text>
</comment>
<feature type="active site" description="Proton acceptor" evidence="5">
    <location>
        <position position="578"/>
    </location>
</feature>
<evidence type="ECO:0000259" key="6">
    <source>
        <dbReference type="PROSITE" id="PS50042"/>
    </source>
</evidence>
<protein>
    <recommendedName>
        <fullName evidence="10">Cyclic nucleotide-binding domain-containing protein</fullName>
    </recommendedName>
</protein>
<feature type="active site" description="Nucleophile" evidence="5">
    <location>
        <position position="464"/>
    </location>
</feature>
<dbReference type="Pfam" id="PF00027">
    <property type="entry name" value="cNMP_binding"/>
    <property type="match status" value="1"/>
</dbReference>
<dbReference type="Pfam" id="PF01734">
    <property type="entry name" value="Patatin"/>
    <property type="match status" value="1"/>
</dbReference>
<comment type="caution">
    <text evidence="5">Lacks conserved residue(s) required for the propagation of feature annotation.</text>
</comment>
<dbReference type="SUPFAM" id="SSF52151">
    <property type="entry name" value="FabD/lysophospholipase-like"/>
    <property type="match status" value="1"/>
</dbReference>
<evidence type="ECO:0000313" key="9">
    <source>
        <dbReference type="Proteomes" id="UP000266426"/>
    </source>
</evidence>
<keyword evidence="2 5" id="KW-0378">Hydrolase</keyword>
<feature type="domain" description="PNPLA" evidence="7">
    <location>
        <begin position="431"/>
        <end position="591"/>
    </location>
</feature>
<dbReference type="AlphaFoldDB" id="A0A3A4QX59"/>
<dbReference type="Gene3D" id="3.40.1090.10">
    <property type="entry name" value="Cytosolic phospholipase A2 catalytic domain"/>
    <property type="match status" value="2"/>
</dbReference>
<name>A0A3A4QX59_9BACT</name>
<dbReference type="SMART" id="SM00100">
    <property type="entry name" value="cNMP"/>
    <property type="match status" value="1"/>
</dbReference>
<evidence type="ECO:0000256" key="3">
    <source>
        <dbReference type="ARBA" id="ARBA00022963"/>
    </source>
</evidence>
<dbReference type="SUPFAM" id="SSF51206">
    <property type="entry name" value="cAMP-binding domain-like"/>
    <property type="match status" value="1"/>
</dbReference>
<dbReference type="Proteomes" id="UP000266426">
    <property type="component" value="Unassembled WGS sequence"/>
</dbReference>
<feature type="domain" description="Cyclic nucleotide-binding" evidence="6">
    <location>
        <begin position="14"/>
        <end position="118"/>
    </location>
</feature>
<evidence type="ECO:0000256" key="4">
    <source>
        <dbReference type="ARBA" id="ARBA00023098"/>
    </source>
</evidence>
<dbReference type="InterPro" id="IPR001423">
    <property type="entry name" value="LysoPLipase_patatin_CS"/>
</dbReference>
<dbReference type="Gene3D" id="2.60.120.10">
    <property type="entry name" value="Jelly Rolls"/>
    <property type="match status" value="1"/>
</dbReference>
<gene>
    <name evidence="8" type="ORF">C4541_11915</name>
</gene>